<sequence>MDLEGSSLMLNVAHSGADLDIQVPFHLRYGELSSSGHASADILMPDAFFSCPSSIAPVVSSAWPSEFSFLINDSKAIIPVRSESTTSSVGRVSVPVGKPEDLALVEIGTALTILVSFCYLAYSFYRTWCRLNPSHSKSE</sequence>
<evidence type="ECO:0000256" key="10">
    <source>
        <dbReference type="RuleBase" id="RU366056"/>
    </source>
</evidence>
<keyword evidence="4 10" id="KW-0337">GPI-anchor biosynthesis</keyword>
<name>A0A4S8MJW5_DENBC</name>
<organism evidence="11 12">
    <name type="scientific">Dendrothele bispora (strain CBS 962.96)</name>
    <dbReference type="NCBI Taxonomy" id="1314807"/>
    <lineage>
        <taxon>Eukaryota</taxon>
        <taxon>Fungi</taxon>
        <taxon>Dikarya</taxon>
        <taxon>Basidiomycota</taxon>
        <taxon>Agaricomycotina</taxon>
        <taxon>Agaricomycetes</taxon>
        <taxon>Agaricomycetidae</taxon>
        <taxon>Agaricales</taxon>
        <taxon>Agaricales incertae sedis</taxon>
        <taxon>Dendrothele</taxon>
    </lineage>
</organism>
<keyword evidence="8 10" id="KW-0472">Membrane</keyword>
<keyword evidence="12" id="KW-1185">Reference proteome</keyword>
<keyword evidence="7 10" id="KW-1133">Transmembrane helix</keyword>
<evidence type="ECO:0000256" key="9">
    <source>
        <dbReference type="ARBA" id="ARBA00023180"/>
    </source>
</evidence>
<comment type="pathway">
    <text evidence="2 10">Glycolipid biosynthesis; glycosylphosphatidylinositol-anchor biosynthesis.</text>
</comment>
<comment type="subcellular location">
    <subcellularLocation>
        <location evidence="1 10">Endoplasmic reticulum membrane</location>
        <topology evidence="1 10">Single-pass membrane protein</topology>
    </subcellularLocation>
</comment>
<evidence type="ECO:0000313" key="11">
    <source>
        <dbReference type="EMBL" id="THV02861.1"/>
    </source>
</evidence>
<evidence type="ECO:0000256" key="6">
    <source>
        <dbReference type="ARBA" id="ARBA00022824"/>
    </source>
</evidence>
<dbReference type="InterPro" id="IPR013233">
    <property type="entry name" value="PIG-X/PBN1"/>
</dbReference>
<gene>
    <name evidence="11" type="ORF">K435DRAFT_962829</name>
</gene>
<dbReference type="Proteomes" id="UP000297245">
    <property type="component" value="Unassembled WGS sequence"/>
</dbReference>
<evidence type="ECO:0000313" key="12">
    <source>
        <dbReference type="Proteomes" id="UP000297245"/>
    </source>
</evidence>
<dbReference type="AlphaFoldDB" id="A0A4S8MJW5"/>
<reference evidence="11 12" key="1">
    <citation type="journal article" date="2019" name="Nat. Ecol. Evol.">
        <title>Megaphylogeny resolves global patterns of mushroom evolution.</title>
        <authorList>
            <person name="Varga T."/>
            <person name="Krizsan K."/>
            <person name="Foldi C."/>
            <person name="Dima B."/>
            <person name="Sanchez-Garcia M."/>
            <person name="Sanchez-Ramirez S."/>
            <person name="Szollosi G.J."/>
            <person name="Szarkandi J.G."/>
            <person name="Papp V."/>
            <person name="Albert L."/>
            <person name="Andreopoulos W."/>
            <person name="Angelini C."/>
            <person name="Antonin V."/>
            <person name="Barry K.W."/>
            <person name="Bougher N.L."/>
            <person name="Buchanan P."/>
            <person name="Buyck B."/>
            <person name="Bense V."/>
            <person name="Catcheside P."/>
            <person name="Chovatia M."/>
            <person name="Cooper J."/>
            <person name="Damon W."/>
            <person name="Desjardin D."/>
            <person name="Finy P."/>
            <person name="Geml J."/>
            <person name="Haridas S."/>
            <person name="Hughes K."/>
            <person name="Justo A."/>
            <person name="Karasinski D."/>
            <person name="Kautmanova I."/>
            <person name="Kiss B."/>
            <person name="Kocsube S."/>
            <person name="Kotiranta H."/>
            <person name="LaButti K.M."/>
            <person name="Lechner B.E."/>
            <person name="Liimatainen K."/>
            <person name="Lipzen A."/>
            <person name="Lukacs Z."/>
            <person name="Mihaltcheva S."/>
            <person name="Morgado L.N."/>
            <person name="Niskanen T."/>
            <person name="Noordeloos M.E."/>
            <person name="Ohm R.A."/>
            <person name="Ortiz-Santana B."/>
            <person name="Ovrebo C."/>
            <person name="Racz N."/>
            <person name="Riley R."/>
            <person name="Savchenko A."/>
            <person name="Shiryaev A."/>
            <person name="Soop K."/>
            <person name="Spirin V."/>
            <person name="Szebenyi C."/>
            <person name="Tomsovsky M."/>
            <person name="Tulloss R.E."/>
            <person name="Uehling J."/>
            <person name="Grigoriev I.V."/>
            <person name="Vagvolgyi C."/>
            <person name="Papp T."/>
            <person name="Martin F.M."/>
            <person name="Miettinen O."/>
            <person name="Hibbett D.S."/>
            <person name="Nagy L.G."/>
        </authorList>
    </citation>
    <scope>NUCLEOTIDE SEQUENCE [LARGE SCALE GENOMIC DNA]</scope>
    <source>
        <strain evidence="11 12">CBS 962.96</strain>
    </source>
</reference>
<evidence type="ECO:0000256" key="5">
    <source>
        <dbReference type="ARBA" id="ARBA00022692"/>
    </source>
</evidence>
<keyword evidence="9" id="KW-0325">Glycoprotein</keyword>
<evidence type="ECO:0000256" key="4">
    <source>
        <dbReference type="ARBA" id="ARBA00022502"/>
    </source>
</evidence>
<dbReference type="EMBL" id="ML179073">
    <property type="protein sequence ID" value="THV02861.1"/>
    <property type="molecule type" value="Genomic_DNA"/>
</dbReference>
<protein>
    <recommendedName>
        <fullName evidence="10">Protein PBN1</fullName>
    </recommendedName>
</protein>
<comment type="similarity">
    <text evidence="3 10">Belongs to the PIGX family.</text>
</comment>
<dbReference type="UniPathway" id="UPA00196"/>
<evidence type="ECO:0000256" key="3">
    <source>
        <dbReference type="ARBA" id="ARBA00010345"/>
    </source>
</evidence>
<dbReference type="Pfam" id="PF08320">
    <property type="entry name" value="PIG-X"/>
    <property type="match status" value="1"/>
</dbReference>
<evidence type="ECO:0000256" key="7">
    <source>
        <dbReference type="ARBA" id="ARBA00022989"/>
    </source>
</evidence>
<evidence type="ECO:0000256" key="8">
    <source>
        <dbReference type="ARBA" id="ARBA00023136"/>
    </source>
</evidence>
<evidence type="ECO:0000256" key="1">
    <source>
        <dbReference type="ARBA" id="ARBA00004389"/>
    </source>
</evidence>
<keyword evidence="6 10" id="KW-0256">Endoplasmic reticulum</keyword>
<keyword evidence="5 10" id="KW-0812">Transmembrane</keyword>
<feature type="transmembrane region" description="Helical" evidence="10">
    <location>
        <begin position="102"/>
        <end position="122"/>
    </location>
</feature>
<dbReference type="GO" id="GO:0006506">
    <property type="term" value="P:GPI anchor biosynthetic process"/>
    <property type="evidence" value="ECO:0007669"/>
    <property type="project" value="UniProtKB-UniPathway"/>
</dbReference>
<dbReference type="OrthoDB" id="5546453at2759"/>
<dbReference type="GO" id="GO:0005789">
    <property type="term" value="C:endoplasmic reticulum membrane"/>
    <property type="evidence" value="ECO:0007669"/>
    <property type="project" value="UniProtKB-SubCell"/>
</dbReference>
<evidence type="ECO:0000256" key="2">
    <source>
        <dbReference type="ARBA" id="ARBA00004687"/>
    </source>
</evidence>
<accession>A0A4S8MJW5</accession>
<proteinExistence type="inferred from homology"/>
<comment type="function">
    <text evidence="10">Required for proper folding and/or the stability of a subset of proteins in the endoplasmic reticulum. Component of glycosylphosphatidylinositol-mannosyltransferase 1 which transfers the first of the 4 mannoses in the GPI-anchor precursors during GPI-anchor biosynthesis. Probably acts by stabilizing the mannosyltransferase GPI14.</text>
</comment>